<evidence type="ECO:0000256" key="4">
    <source>
        <dbReference type="ARBA" id="ARBA00023180"/>
    </source>
</evidence>
<dbReference type="PANTHER" id="PTHR20961">
    <property type="entry name" value="GLYCOSYLTRANSFERASE"/>
    <property type="match status" value="1"/>
</dbReference>
<evidence type="ECO:0000256" key="3">
    <source>
        <dbReference type="ARBA" id="ARBA00022679"/>
    </source>
</evidence>
<dbReference type="GO" id="GO:0016763">
    <property type="term" value="F:pentosyltransferase activity"/>
    <property type="evidence" value="ECO:0007669"/>
    <property type="project" value="UniProtKB-ARBA"/>
</dbReference>
<keyword evidence="2" id="KW-0328">Glycosyltransferase</keyword>
<evidence type="ECO:0000259" key="5">
    <source>
        <dbReference type="Pfam" id="PF04577"/>
    </source>
</evidence>
<dbReference type="Proteomes" id="UP000796880">
    <property type="component" value="Unassembled WGS sequence"/>
</dbReference>
<dbReference type="Pfam" id="PF04577">
    <property type="entry name" value="Glyco_transf_61"/>
    <property type="match status" value="1"/>
</dbReference>
<keyword evidence="4" id="KW-0325">Glycoprotein</keyword>
<dbReference type="InterPro" id="IPR007657">
    <property type="entry name" value="Glycosyltransferase_61"/>
</dbReference>
<sequence length="433" mass="48274">MMSSSVVLNGLKVDDDTALFNIIEVKETQDILLRRFVNKGEDPTQLDTEGFVCKSDIHSDVCLISKPLIMDKDSSTVCVPSNDTQTKYIIKPYARKGEDAAMNAVSPVQILHGNGNRNSTTNYNLPACNFTHNVPAVVFSSGGYSGSGFHEINEVIIPLFSTCRLFDKEVQLVISDYKPFWIKKYKKYVSHLSRYPVINMAESGGVHCFPGGIVGLKYHDNLGLNSSEVPGGYSMSDFKQFLREAYDIKVENVAQLIPVKEKPRLLLISRKRTRRFLNEDELVKLMEEVGFEVVVAAPNMTRNLDEFGGLVNTCSVMVGVHGAGLTNEIFLADGAVMIQVVPLGLDWVSTNYFGAPGIKMGLKYLEYKIEVEESSLLSMYGPDHPYIKKHDPGSVYLMGYATARTVYIDQQSVKINLVRFREILVQALNLIGR</sequence>
<dbReference type="OrthoDB" id="1151446at2759"/>
<name>A0A8K0MP19_9ROSA</name>
<dbReference type="PANTHER" id="PTHR20961:SF108">
    <property type="entry name" value="GLYCOSYLTRANSFERASE"/>
    <property type="match status" value="1"/>
</dbReference>
<reference evidence="6" key="1">
    <citation type="submission" date="2020-03" db="EMBL/GenBank/DDBJ databases">
        <title>A high-quality chromosome-level genome assembly of a woody plant with both climbing and erect habits, Rhamnella rubrinervis.</title>
        <authorList>
            <person name="Lu Z."/>
            <person name="Yang Y."/>
            <person name="Zhu X."/>
            <person name="Sun Y."/>
        </authorList>
    </citation>
    <scope>NUCLEOTIDE SEQUENCE</scope>
    <source>
        <strain evidence="6">BYM</strain>
        <tissue evidence="6">Leaf</tissue>
    </source>
</reference>
<evidence type="ECO:0000256" key="1">
    <source>
        <dbReference type="ARBA" id="ARBA00004323"/>
    </source>
</evidence>
<comment type="caution">
    <text evidence="6">The sequence shown here is derived from an EMBL/GenBank/DDBJ whole genome shotgun (WGS) entry which is preliminary data.</text>
</comment>
<feature type="domain" description="Glycosyltransferase 61 catalytic" evidence="5">
    <location>
        <begin position="240"/>
        <end position="338"/>
    </location>
</feature>
<keyword evidence="7" id="KW-1185">Reference proteome</keyword>
<protein>
    <recommendedName>
        <fullName evidence="5">Glycosyltransferase 61 catalytic domain-containing protein</fullName>
    </recommendedName>
</protein>
<accession>A0A8K0MP19</accession>
<organism evidence="6 7">
    <name type="scientific">Rhamnella rubrinervis</name>
    <dbReference type="NCBI Taxonomy" id="2594499"/>
    <lineage>
        <taxon>Eukaryota</taxon>
        <taxon>Viridiplantae</taxon>
        <taxon>Streptophyta</taxon>
        <taxon>Embryophyta</taxon>
        <taxon>Tracheophyta</taxon>
        <taxon>Spermatophyta</taxon>
        <taxon>Magnoliopsida</taxon>
        <taxon>eudicotyledons</taxon>
        <taxon>Gunneridae</taxon>
        <taxon>Pentapetalae</taxon>
        <taxon>rosids</taxon>
        <taxon>fabids</taxon>
        <taxon>Rosales</taxon>
        <taxon>Rhamnaceae</taxon>
        <taxon>rhamnoid group</taxon>
        <taxon>Rhamneae</taxon>
        <taxon>Rhamnella</taxon>
    </lineage>
</organism>
<comment type="subcellular location">
    <subcellularLocation>
        <location evidence="1">Golgi apparatus membrane</location>
        <topology evidence="1">Single-pass type II membrane protein</topology>
    </subcellularLocation>
</comment>
<dbReference type="GO" id="GO:0000139">
    <property type="term" value="C:Golgi membrane"/>
    <property type="evidence" value="ECO:0007669"/>
    <property type="project" value="UniProtKB-SubCell"/>
</dbReference>
<evidence type="ECO:0000256" key="2">
    <source>
        <dbReference type="ARBA" id="ARBA00022676"/>
    </source>
</evidence>
<gene>
    <name evidence="6" type="ORF">FNV43_RR03851</name>
</gene>
<evidence type="ECO:0000313" key="6">
    <source>
        <dbReference type="EMBL" id="KAF3453411.1"/>
    </source>
</evidence>
<evidence type="ECO:0000313" key="7">
    <source>
        <dbReference type="Proteomes" id="UP000796880"/>
    </source>
</evidence>
<dbReference type="InterPro" id="IPR049625">
    <property type="entry name" value="Glyco_transf_61_cat"/>
</dbReference>
<keyword evidence="3" id="KW-0808">Transferase</keyword>
<dbReference type="EMBL" id="VOIH02000002">
    <property type="protein sequence ID" value="KAF3453411.1"/>
    <property type="molecule type" value="Genomic_DNA"/>
</dbReference>
<dbReference type="AlphaFoldDB" id="A0A8K0MP19"/>
<proteinExistence type="predicted"/>